<keyword evidence="1" id="KW-0812">Transmembrane</keyword>
<gene>
    <name evidence="3" type="ORF">EYR15_06875</name>
</gene>
<dbReference type="InterPro" id="IPR036465">
    <property type="entry name" value="vWFA_dom_sf"/>
</dbReference>
<dbReference type="Proteomes" id="UP000291613">
    <property type="component" value="Unassembled WGS sequence"/>
</dbReference>
<feature type="transmembrane region" description="Helical" evidence="1">
    <location>
        <begin position="6"/>
        <end position="27"/>
    </location>
</feature>
<dbReference type="Gene3D" id="3.40.50.410">
    <property type="entry name" value="von Willebrand factor, type A domain"/>
    <property type="match status" value="1"/>
</dbReference>
<evidence type="ECO:0000313" key="3">
    <source>
        <dbReference type="EMBL" id="TBN54600.1"/>
    </source>
</evidence>
<dbReference type="InterPro" id="IPR002035">
    <property type="entry name" value="VWF_A"/>
</dbReference>
<sequence>MLDGFALLRPWWLLGVPVAALILLVAVRRTGGVGDWRRAVDAHLLDALARRGGVVAGKGRAAILAAATAGLIALALTGPAVERQGVADFRNLDIIVIAIDLSRSVAESPQFNEAKIAALAAAEAAGTRQVALIAYAGDAYLVSPPSTDRKGLETTLFALDGTTVPDLGSAPTRALALARNVLKEAGVVAGDVALVTDGGGIDEGTRGEARALRADGHALSALYVTPKAATGGLPGPRVAGRVELDALVSAGGGSVGDIANAGAVDERLSRDETSRLGAGSYASLVWSDLGRWLLLAAAFPMLMLFRRCG</sequence>
<keyword evidence="1" id="KW-1133">Transmembrane helix</keyword>
<evidence type="ECO:0000313" key="4">
    <source>
        <dbReference type="Proteomes" id="UP000291613"/>
    </source>
</evidence>
<evidence type="ECO:0000256" key="1">
    <source>
        <dbReference type="SAM" id="Phobius"/>
    </source>
</evidence>
<dbReference type="SMART" id="SM00327">
    <property type="entry name" value="VWA"/>
    <property type="match status" value="1"/>
</dbReference>
<name>A0A4Q9GR91_9HYPH</name>
<comment type="caution">
    <text evidence="3">The sequence shown here is derived from an EMBL/GenBank/DDBJ whole genome shotgun (WGS) entry which is preliminary data.</text>
</comment>
<accession>A0A4Q9GR91</accession>
<dbReference type="Pfam" id="PF13519">
    <property type="entry name" value="VWA_2"/>
    <property type="match status" value="1"/>
</dbReference>
<dbReference type="EMBL" id="SIUB01000002">
    <property type="protein sequence ID" value="TBN54600.1"/>
    <property type="molecule type" value="Genomic_DNA"/>
</dbReference>
<organism evidence="3 4">
    <name type="scientific">Hansschlegelia quercus</name>
    <dbReference type="NCBI Taxonomy" id="2528245"/>
    <lineage>
        <taxon>Bacteria</taxon>
        <taxon>Pseudomonadati</taxon>
        <taxon>Pseudomonadota</taxon>
        <taxon>Alphaproteobacteria</taxon>
        <taxon>Hyphomicrobiales</taxon>
        <taxon>Methylopilaceae</taxon>
        <taxon>Hansschlegelia</taxon>
    </lineage>
</organism>
<keyword evidence="1" id="KW-0472">Membrane</keyword>
<feature type="domain" description="VWFA" evidence="2">
    <location>
        <begin position="91"/>
        <end position="269"/>
    </location>
</feature>
<feature type="transmembrane region" description="Helical" evidence="1">
    <location>
        <begin position="61"/>
        <end position="81"/>
    </location>
</feature>
<protein>
    <submittedName>
        <fullName evidence="3">VWA domain-containing protein</fullName>
    </submittedName>
</protein>
<keyword evidence="4" id="KW-1185">Reference proteome</keyword>
<dbReference type="OrthoDB" id="8005957at2"/>
<reference evidence="3 4" key="1">
    <citation type="submission" date="2019-02" db="EMBL/GenBank/DDBJ databases">
        <title>Hansschlegelia quercus sp. nov., a novel methylotrophic bacterium from buds of oak (Quercus robur L.).</title>
        <authorList>
            <person name="Agafonova N.V."/>
            <person name="Kaparullina E.N."/>
            <person name="Grouzdev D.S."/>
            <person name="Doronina N.V."/>
        </authorList>
    </citation>
    <scope>NUCLEOTIDE SEQUENCE [LARGE SCALE GENOMIC DNA]</scope>
    <source>
        <strain evidence="3 4">Dub</strain>
    </source>
</reference>
<proteinExistence type="predicted"/>
<dbReference type="AlphaFoldDB" id="A0A4Q9GR91"/>
<dbReference type="SUPFAM" id="SSF53300">
    <property type="entry name" value="vWA-like"/>
    <property type="match status" value="1"/>
</dbReference>
<evidence type="ECO:0000259" key="2">
    <source>
        <dbReference type="SMART" id="SM00327"/>
    </source>
</evidence>